<evidence type="ECO:0000313" key="1">
    <source>
        <dbReference type="EMBL" id="SDM75934.1"/>
    </source>
</evidence>
<evidence type="ECO:0008006" key="3">
    <source>
        <dbReference type="Google" id="ProtNLM"/>
    </source>
</evidence>
<protein>
    <recommendedName>
        <fullName evidence="3">DUF4177 domain-containing protein</fullName>
    </recommendedName>
</protein>
<dbReference type="EMBL" id="FNHL01000003">
    <property type="protein sequence ID" value="SDM75934.1"/>
    <property type="molecule type" value="Genomic_DNA"/>
</dbReference>
<dbReference type="RefSeq" id="WP_089697846.1">
    <property type="nucleotide sequence ID" value="NZ_FNHL01000003.1"/>
</dbReference>
<dbReference type="Pfam" id="PF13783">
    <property type="entry name" value="DUF4177"/>
    <property type="match status" value="1"/>
</dbReference>
<name>A0A1G9VUL6_9EURY</name>
<keyword evidence="2" id="KW-1185">Reference proteome</keyword>
<accession>A0A1G9VUL6</accession>
<organism evidence="1 2">
    <name type="scientific">Halogranum gelatinilyticum</name>
    <dbReference type="NCBI Taxonomy" id="660521"/>
    <lineage>
        <taxon>Archaea</taxon>
        <taxon>Methanobacteriati</taxon>
        <taxon>Methanobacteriota</taxon>
        <taxon>Stenosarchaea group</taxon>
        <taxon>Halobacteria</taxon>
        <taxon>Halobacteriales</taxon>
        <taxon>Haloferacaceae</taxon>
    </lineage>
</organism>
<dbReference type="OrthoDB" id="318633at2157"/>
<gene>
    <name evidence="1" type="ORF">SAMN04487949_2516</name>
</gene>
<evidence type="ECO:0000313" key="2">
    <source>
        <dbReference type="Proteomes" id="UP000199451"/>
    </source>
</evidence>
<dbReference type="InterPro" id="IPR025234">
    <property type="entry name" value="YjzH-like"/>
</dbReference>
<dbReference type="STRING" id="660521.SAMN04487949_2516"/>
<dbReference type="Proteomes" id="UP000199451">
    <property type="component" value="Unassembled WGS sequence"/>
</dbReference>
<sequence length="67" mass="7466">MQQWEYKIVELEDGGFIGDGEEASEETLNRLGEQGWELVESLVGSHTKLGSGVQTRTSGLVFKRPKK</sequence>
<reference evidence="2" key="1">
    <citation type="submission" date="2016-10" db="EMBL/GenBank/DDBJ databases">
        <authorList>
            <person name="Varghese N."/>
            <person name="Submissions S."/>
        </authorList>
    </citation>
    <scope>NUCLEOTIDE SEQUENCE [LARGE SCALE GENOMIC DNA]</scope>
    <source>
        <strain evidence="2">CGMCC 1.10119</strain>
    </source>
</reference>
<dbReference type="AlphaFoldDB" id="A0A1G9VUL6"/>
<proteinExistence type="predicted"/>